<feature type="compositionally biased region" description="Low complexity" evidence="1">
    <location>
        <begin position="67"/>
        <end position="80"/>
    </location>
</feature>
<feature type="compositionally biased region" description="Polar residues" evidence="1">
    <location>
        <begin position="1"/>
        <end position="12"/>
    </location>
</feature>
<dbReference type="AlphaFoldDB" id="A0AAW1R321"/>
<feature type="compositionally biased region" description="Polar residues" evidence="1">
    <location>
        <begin position="256"/>
        <end position="266"/>
    </location>
</feature>
<proteinExistence type="predicted"/>
<accession>A0AAW1R321</accession>
<dbReference type="EMBL" id="JALJOS010000016">
    <property type="protein sequence ID" value="KAK9828360.1"/>
    <property type="molecule type" value="Genomic_DNA"/>
</dbReference>
<evidence type="ECO:0000313" key="3">
    <source>
        <dbReference type="Proteomes" id="UP001438707"/>
    </source>
</evidence>
<protein>
    <submittedName>
        <fullName evidence="2">Uncharacterized protein</fullName>
    </submittedName>
</protein>
<feature type="region of interest" description="Disordered" evidence="1">
    <location>
        <begin position="228"/>
        <end position="266"/>
    </location>
</feature>
<feature type="compositionally biased region" description="Low complexity" evidence="1">
    <location>
        <begin position="184"/>
        <end position="206"/>
    </location>
</feature>
<feature type="region of interest" description="Disordered" evidence="1">
    <location>
        <begin position="47"/>
        <end position="84"/>
    </location>
</feature>
<organism evidence="2 3">
    <name type="scientific">Apatococcus lobatus</name>
    <dbReference type="NCBI Taxonomy" id="904363"/>
    <lineage>
        <taxon>Eukaryota</taxon>
        <taxon>Viridiplantae</taxon>
        <taxon>Chlorophyta</taxon>
        <taxon>core chlorophytes</taxon>
        <taxon>Trebouxiophyceae</taxon>
        <taxon>Chlorellales</taxon>
        <taxon>Chlorellaceae</taxon>
        <taxon>Apatococcus</taxon>
    </lineage>
</organism>
<comment type="caution">
    <text evidence="2">The sequence shown here is derived from an EMBL/GenBank/DDBJ whole genome shotgun (WGS) entry which is preliminary data.</text>
</comment>
<gene>
    <name evidence="2" type="ORF">WJX74_010823</name>
</gene>
<feature type="region of interest" description="Disordered" evidence="1">
    <location>
        <begin position="144"/>
        <end position="215"/>
    </location>
</feature>
<keyword evidence="3" id="KW-1185">Reference proteome</keyword>
<feature type="region of interest" description="Disordered" evidence="1">
    <location>
        <begin position="1"/>
        <end position="21"/>
    </location>
</feature>
<feature type="compositionally biased region" description="Polar residues" evidence="1">
    <location>
        <begin position="237"/>
        <end position="249"/>
    </location>
</feature>
<reference evidence="2 3" key="1">
    <citation type="journal article" date="2024" name="Nat. Commun.">
        <title>Phylogenomics reveals the evolutionary origins of lichenization in chlorophyte algae.</title>
        <authorList>
            <person name="Puginier C."/>
            <person name="Libourel C."/>
            <person name="Otte J."/>
            <person name="Skaloud P."/>
            <person name="Haon M."/>
            <person name="Grisel S."/>
            <person name="Petersen M."/>
            <person name="Berrin J.G."/>
            <person name="Delaux P.M."/>
            <person name="Dal Grande F."/>
            <person name="Keller J."/>
        </authorList>
    </citation>
    <scope>NUCLEOTIDE SEQUENCE [LARGE SCALE GENOMIC DNA]</scope>
    <source>
        <strain evidence="2 3">SAG 2145</strain>
    </source>
</reference>
<dbReference type="Proteomes" id="UP001438707">
    <property type="component" value="Unassembled WGS sequence"/>
</dbReference>
<evidence type="ECO:0000256" key="1">
    <source>
        <dbReference type="SAM" id="MobiDB-lite"/>
    </source>
</evidence>
<sequence>MACSTWGVTNPRSGRWSDDGEDTLVYGPVPAFGGAVRSEVVQAASSTLSQSESAVRPTADSHQSHSQTQIALSQEQQAQQAREKLASDFRARRLRAIAFRHLRQEQLSTRELMHWGYPVGLHFDWCLDPAYSVIKAQKANPWLPEEPEACPTSQSQPQSPHGSPSESPSEPQPQPQPELPTVAPAPSWPCASALASSSPPASQLPSGKPRRPDLVLYAPAARYHAAVTGPRARLPAATSSQPRAHTSQPRLHGNRSHQQSCMSRAL</sequence>
<feature type="compositionally biased region" description="Low complexity" evidence="1">
    <location>
        <begin position="151"/>
        <end position="169"/>
    </location>
</feature>
<name>A0AAW1R321_9CHLO</name>
<evidence type="ECO:0000313" key="2">
    <source>
        <dbReference type="EMBL" id="KAK9828360.1"/>
    </source>
</evidence>